<gene>
    <name evidence="4" type="ORF">BN869_000005930_1</name>
</gene>
<dbReference type="CDD" id="cd00063">
    <property type="entry name" value="FN3"/>
    <property type="match status" value="1"/>
</dbReference>
<feature type="compositionally biased region" description="Polar residues" evidence="1">
    <location>
        <begin position="643"/>
        <end position="663"/>
    </location>
</feature>
<accession>A0A0B7JXQ9</accession>
<feature type="region of interest" description="Disordered" evidence="1">
    <location>
        <begin position="199"/>
        <end position="231"/>
    </location>
</feature>
<feature type="region of interest" description="Disordered" evidence="1">
    <location>
        <begin position="525"/>
        <end position="604"/>
    </location>
</feature>
<evidence type="ECO:0000259" key="3">
    <source>
        <dbReference type="PROSITE" id="PS50853"/>
    </source>
</evidence>
<keyword evidence="2" id="KW-0732">Signal</keyword>
<feature type="region of interest" description="Disordered" evidence="1">
    <location>
        <begin position="362"/>
        <end position="393"/>
    </location>
</feature>
<evidence type="ECO:0000256" key="1">
    <source>
        <dbReference type="SAM" id="MobiDB-lite"/>
    </source>
</evidence>
<feature type="compositionally biased region" description="Polar residues" evidence="1">
    <location>
        <begin position="979"/>
        <end position="993"/>
    </location>
</feature>
<reference evidence="4" key="1">
    <citation type="submission" date="2015-01" db="EMBL/GenBank/DDBJ databases">
        <authorList>
            <person name="Durling Mikael"/>
        </authorList>
    </citation>
    <scope>NUCLEOTIDE SEQUENCE</scope>
</reference>
<feature type="compositionally biased region" description="Basic and acidic residues" evidence="1">
    <location>
        <begin position="540"/>
        <end position="549"/>
    </location>
</feature>
<dbReference type="EMBL" id="CDPU01000016">
    <property type="protein sequence ID" value="CEO49873.1"/>
    <property type="molecule type" value="Genomic_DNA"/>
</dbReference>
<feature type="compositionally biased region" description="Low complexity" evidence="1">
    <location>
        <begin position="1008"/>
        <end position="1019"/>
    </location>
</feature>
<feature type="compositionally biased region" description="Basic and acidic residues" evidence="1">
    <location>
        <begin position="1099"/>
        <end position="1118"/>
    </location>
</feature>
<evidence type="ECO:0000256" key="2">
    <source>
        <dbReference type="SAM" id="SignalP"/>
    </source>
</evidence>
<sequence>MSWELSLLTILCVFSIWATIRSGDTNSVALKAIGVALCALAYYRDPVLLTQHLSSTAFQGWNDIRFDVLPVTHFRMVLTLGAVVWLLHRSWQTLWKPVPELINILGVDVPEAPDVSLAGIRADAATLTWTKPPNNRPVQKYLIQVNGINVGESPHDETAITVTGLKPSHFYNIRVVAIGQNNFQAASDTVRLRTFGSDGRPSLGNARLPANFVDDEDTKPRGIDDGIGSEGRAPSFAAAAVETAPPLDGAVNATRDLPSTAPGQRRNTLNRRHSPSVASSDQASIRQFDTEGPEPSLDELNHRFQEIRKEINDTLSLQAKEEDEFLQTEEELRKEKDVKKMSLKEKEEQTAQLKSLVRTTMEQMRAAEKERAKKDQQLKDRDSKKSKVRDNISKLEKEIERMRKECSSFQAQKASLKEKRDQDICTLNQEITTLQEEHNELEADLSNKGKQLNEMKEARKHLSGADDELMRESDERSRREWEVVRNTLHHRLVEETKASHQLDQHYQALIEQLNIHHHAAFFNQSDAPPLDLDDSAPVQQKRESYHSSEPRLSPPTRFVMSESNTSLPPALGRPSFGPVLFIPNDANDPQTEDELKTTAGPLSPSAHAYLPSGIIDFEGSDSKATQTPLLPESVAAGDEIPQSPVSSNHSLSIFSSPRESSTHLPFPSYQDNSDRGSLNLNSSPAAPPASGLRLASLLSGFRRGEGTKADDVEGPPIGSLKPGQSQSFPRGTDESELFGSRRRMSFSFKGHRNSTGFEGNPTHMSTSSKMFSRRLNPFASSASAIFSDRDPHRSRPPSIASGSDLPRPSTDSGSIWGAPGDVATLAKNRLWSPNEGRWPSRSGSRRPSIHGSPSALTTSLASADDEILYETELLDPQTSPSQVGVIGSRPPGASKSISQRLNPNAPTFKGLFRKDKDKDRAKDKAKDGKGKGKEALSPTVDSPTGPDESPSDSRLSRDTFSVHTQTSVSESHESLPLEGSSSNTNLEMNSSLSKDSDSVNGIRKLLRKGSSSKFSLSSRLGKDSSLFKKGPGSATNSDRNASVDHRSSIGDLDELGEEHAPLGRSYDSVTSSPSLAPSKSKDVKESRMSNWRFMKKKGKDASSKEKESVEIDRSLDED</sequence>
<feature type="region of interest" description="Disordered" evidence="1">
    <location>
        <begin position="704"/>
        <end position="769"/>
    </location>
</feature>
<proteinExistence type="predicted"/>
<dbReference type="PROSITE" id="PS50853">
    <property type="entry name" value="FN3"/>
    <property type="match status" value="1"/>
</dbReference>
<feature type="compositionally biased region" description="Low complexity" evidence="1">
    <location>
        <begin position="849"/>
        <end position="862"/>
    </location>
</feature>
<dbReference type="InterPro" id="IPR013783">
    <property type="entry name" value="Ig-like_fold"/>
</dbReference>
<feature type="region of interest" description="Disordered" evidence="1">
    <location>
        <begin position="246"/>
        <end position="297"/>
    </location>
</feature>
<name>A0A0B7JXQ9_BIOOC</name>
<feature type="compositionally biased region" description="Acidic residues" evidence="1">
    <location>
        <begin position="863"/>
        <end position="873"/>
    </location>
</feature>
<dbReference type="InterPro" id="IPR036116">
    <property type="entry name" value="FN3_sf"/>
</dbReference>
<feature type="region of interest" description="Disordered" evidence="1">
    <location>
        <begin position="783"/>
        <end position="1118"/>
    </location>
</feature>
<feature type="compositionally biased region" description="Polar residues" evidence="1">
    <location>
        <begin position="753"/>
        <end position="769"/>
    </location>
</feature>
<feature type="compositionally biased region" description="Polar residues" evidence="1">
    <location>
        <begin position="895"/>
        <end position="905"/>
    </location>
</feature>
<feature type="compositionally biased region" description="Low complexity" evidence="1">
    <location>
        <begin position="677"/>
        <end position="691"/>
    </location>
</feature>
<feature type="region of interest" description="Disordered" evidence="1">
    <location>
        <begin position="637"/>
        <end position="691"/>
    </location>
</feature>
<dbReference type="SMART" id="SM00060">
    <property type="entry name" value="FN3"/>
    <property type="match status" value="1"/>
</dbReference>
<organism evidence="4">
    <name type="scientific">Bionectria ochroleuca</name>
    <name type="common">Gliocladium roseum</name>
    <dbReference type="NCBI Taxonomy" id="29856"/>
    <lineage>
        <taxon>Eukaryota</taxon>
        <taxon>Fungi</taxon>
        <taxon>Dikarya</taxon>
        <taxon>Ascomycota</taxon>
        <taxon>Pezizomycotina</taxon>
        <taxon>Sordariomycetes</taxon>
        <taxon>Hypocreomycetidae</taxon>
        <taxon>Hypocreales</taxon>
        <taxon>Bionectriaceae</taxon>
        <taxon>Clonostachys</taxon>
    </lineage>
</organism>
<dbReference type="Gene3D" id="2.60.40.10">
    <property type="entry name" value="Immunoglobulins"/>
    <property type="match status" value="1"/>
</dbReference>
<feature type="compositionally biased region" description="Basic and acidic residues" evidence="1">
    <location>
        <begin position="365"/>
        <end position="393"/>
    </location>
</feature>
<dbReference type="Pfam" id="PF00041">
    <property type="entry name" value="fn3"/>
    <property type="match status" value="1"/>
</dbReference>
<feature type="compositionally biased region" description="Polar residues" evidence="1">
    <location>
        <begin position="276"/>
        <end position="287"/>
    </location>
</feature>
<evidence type="ECO:0000313" key="4">
    <source>
        <dbReference type="EMBL" id="CEO49873.1"/>
    </source>
</evidence>
<feature type="compositionally biased region" description="Basic and acidic residues" evidence="1">
    <location>
        <begin position="912"/>
        <end position="934"/>
    </location>
</feature>
<feature type="chain" id="PRO_5002117990" description="Fibronectin type-III domain-containing protein" evidence="2">
    <location>
        <begin position="23"/>
        <end position="1118"/>
    </location>
</feature>
<feature type="signal peptide" evidence="2">
    <location>
        <begin position="1"/>
        <end position="22"/>
    </location>
</feature>
<feature type="domain" description="Fibronectin type-III" evidence="3">
    <location>
        <begin position="109"/>
        <end position="197"/>
    </location>
</feature>
<feature type="compositionally biased region" description="Basic residues" evidence="1">
    <location>
        <begin position="740"/>
        <end position="752"/>
    </location>
</feature>
<dbReference type="SUPFAM" id="SSF49265">
    <property type="entry name" value="Fibronectin type III"/>
    <property type="match status" value="1"/>
</dbReference>
<feature type="compositionally biased region" description="Polar residues" evidence="1">
    <location>
        <begin position="958"/>
        <end position="969"/>
    </location>
</feature>
<dbReference type="InterPro" id="IPR003961">
    <property type="entry name" value="FN3_dom"/>
</dbReference>
<dbReference type="AlphaFoldDB" id="A0A0B7JXQ9"/>
<feature type="compositionally biased region" description="Polar residues" evidence="1">
    <location>
        <begin position="1067"/>
        <end position="1077"/>
    </location>
</feature>
<protein>
    <recommendedName>
        <fullName evidence="3">Fibronectin type-III domain-containing protein</fullName>
    </recommendedName>
</protein>